<dbReference type="Proteomes" id="UP000030645">
    <property type="component" value="Unassembled WGS sequence"/>
</dbReference>
<dbReference type="OrthoDB" id="427795at2759"/>
<keyword evidence="4" id="KW-0156">Chromatin regulator</keyword>
<dbReference type="KEGG" id="mnt:21388580"/>
<evidence type="ECO:0000256" key="4">
    <source>
        <dbReference type="ARBA" id="ARBA00022853"/>
    </source>
</evidence>
<sequence>MKERGKGTEPSVEERYTQWKSLVPVLYDWLANHNLVWPSLSCRWGPQLEQATYKNRQRLYLSEQTDGSVPNTLVIANCEVVKPRVAAAEHISQFNEEARSPFVKKYKTIIHPGEVNRIRELPQNSKIVATHTDSPDVFIWDVEAQPNRHAVLGATISRPDLLLTGHQDNAEFALAMCPTEPFVLSGGKDKSVVLWSIHDHISTLASDSAATKSPGSGSSNTKHAKVGGSNYIPADSPSLGPRGVYQAHEDTVEDVQFCPSSSQEFCSVGDDSCLILWDARSGSAPVVKVEKAHDADLHCVDWNPHDVNLILTGSADNTIHMFDRRNLTSGGIGSPVHKFEGHNAAVLCVQWSPDKSSVFGSSAEDGILNIWDHEKIGKKQESVGSKLPNAPAGLFFRHAGHRDKVVDFHWNASDPWTIVSVSDDCESTGGGGTLQIWRMIDLIYRPEEEVLAELDKFKSHILTCAS</sequence>
<feature type="compositionally biased region" description="Polar residues" evidence="6">
    <location>
        <begin position="206"/>
        <end position="221"/>
    </location>
</feature>
<organism evidence="8 9">
    <name type="scientific">Morus notabilis</name>
    <dbReference type="NCBI Taxonomy" id="981085"/>
    <lineage>
        <taxon>Eukaryota</taxon>
        <taxon>Viridiplantae</taxon>
        <taxon>Streptophyta</taxon>
        <taxon>Embryophyta</taxon>
        <taxon>Tracheophyta</taxon>
        <taxon>Spermatophyta</taxon>
        <taxon>Magnoliopsida</taxon>
        <taxon>eudicotyledons</taxon>
        <taxon>Gunneridae</taxon>
        <taxon>Pentapetalae</taxon>
        <taxon>rosids</taxon>
        <taxon>fabids</taxon>
        <taxon>Rosales</taxon>
        <taxon>Moraceae</taxon>
        <taxon>Moreae</taxon>
        <taxon>Morus</taxon>
    </lineage>
</organism>
<dbReference type="PANTHER" id="PTHR22850">
    <property type="entry name" value="WD40 REPEAT FAMILY"/>
    <property type="match status" value="1"/>
</dbReference>
<feature type="region of interest" description="Disordered" evidence="6">
    <location>
        <begin position="206"/>
        <end position="243"/>
    </location>
</feature>
<dbReference type="GO" id="GO:0006325">
    <property type="term" value="P:chromatin organization"/>
    <property type="evidence" value="ECO:0007669"/>
    <property type="project" value="UniProtKB-KW"/>
</dbReference>
<feature type="repeat" description="WD" evidence="5">
    <location>
        <begin position="245"/>
        <end position="287"/>
    </location>
</feature>
<dbReference type="InterPro" id="IPR022052">
    <property type="entry name" value="Histone-bd_RBBP4-like_N"/>
</dbReference>
<evidence type="ECO:0000313" key="9">
    <source>
        <dbReference type="Proteomes" id="UP000030645"/>
    </source>
</evidence>
<dbReference type="AlphaFoldDB" id="W9S1N6"/>
<dbReference type="PROSITE" id="PS50082">
    <property type="entry name" value="WD_REPEATS_2"/>
    <property type="match status" value="3"/>
</dbReference>
<reference evidence="9" key="1">
    <citation type="submission" date="2013-01" db="EMBL/GenBank/DDBJ databases">
        <title>Draft Genome Sequence of a Mulberry Tree, Morus notabilis C.K. Schneid.</title>
        <authorList>
            <person name="He N."/>
            <person name="Zhao S."/>
        </authorList>
    </citation>
    <scope>NUCLEOTIDE SEQUENCE</scope>
</reference>
<dbReference type="eggNOG" id="KOG0264">
    <property type="taxonomic scope" value="Eukaryota"/>
</dbReference>
<dbReference type="InterPro" id="IPR015943">
    <property type="entry name" value="WD40/YVTN_repeat-like_dom_sf"/>
</dbReference>
<accession>W9S1N6</accession>
<dbReference type="Gene3D" id="2.130.10.10">
    <property type="entry name" value="YVTN repeat-like/Quinoprotein amine dehydrogenase"/>
    <property type="match status" value="1"/>
</dbReference>
<keyword evidence="3" id="KW-0677">Repeat</keyword>
<dbReference type="STRING" id="981085.W9S1N6"/>
<evidence type="ECO:0000313" key="8">
    <source>
        <dbReference type="EMBL" id="EXC09145.1"/>
    </source>
</evidence>
<evidence type="ECO:0000256" key="3">
    <source>
        <dbReference type="ARBA" id="ARBA00022737"/>
    </source>
</evidence>
<feature type="domain" description="Histone-binding protein RBBP4-like N-terminal" evidence="7">
    <location>
        <begin position="14"/>
        <end position="81"/>
    </location>
</feature>
<keyword evidence="9" id="KW-1185">Reference proteome</keyword>
<name>W9S1N6_9ROSA</name>
<dbReference type="Pfam" id="PF12265">
    <property type="entry name" value="CAF1C_H4-bd"/>
    <property type="match status" value="1"/>
</dbReference>
<evidence type="ECO:0000259" key="7">
    <source>
        <dbReference type="Pfam" id="PF12265"/>
    </source>
</evidence>
<feature type="repeat" description="WD" evidence="5">
    <location>
        <begin position="339"/>
        <end position="372"/>
    </location>
</feature>
<proteinExistence type="inferred from homology"/>
<evidence type="ECO:0000256" key="6">
    <source>
        <dbReference type="SAM" id="MobiDB-lite"/>
    </source>
</evidence>
<dbReference type="Pfam" id="PF00400">
    <property type="entry name" value="WD40"/>
    <property type="match status" value="4"/>
</dbReference>
<protein>
    <recommendedName>
        <fullName evidence="7">Histone-binding protein RBBP4-like N-terminal domain-containing protein</fullName>
    </recommendedName>
</protein>
<evidence type="ECO:0000256" key="5">
    <source>
        <dbReference type="PROSITE-ProRule" id="PRU00221"/>
    </source>
</evidence>
<dbReference type="PROSITE" id="PS50294">
    <property type="entry name" value="WD_REPEATS_REGION"/>
    <property type="match status" value="1"/>
</dbReference>
<dbReference type="InterPro" id="IPR050459">
    <property type="entry name" value="WD_repeat_RBAP46/RBAP48/MSI1"/>
</dbReference>
<comment type="similarity">
    <text evidence="1">Belongs to the WD repeat RBAP46/RBAP48/MSI1 family.</text>
</comment>
<feature type="repeat" description="WD" evidence="5">
    <location>
        <begin position="290"/>
        <end position="323"/>
    </location>
</feature>
<dbReference type="SMART" id="SM00320">
    <property type="entry name" value="WD40"/>
    <property type="match status" value="6"/>
</dbReference>
<dbReference type="InterPro" id="IPR001680">
    <property type="entry name" value="WD40_rpt"/>
</dbReference>
<dbReference type="EMBL" id="KE345606">
    <property type="protein sequence ID" value="EXC09145.1"/>
    <property type="molecule type" value="Genomic_DNA"/>
</dbReference>
<evidence type="ECO:0000256" key="1">
    <source>
        <dbReference type="ARBA" id="ARBA00009341"/>
    </source>
</evidence>
<gene>
    <name evidence="8" type="ORF">L484_005097</name>
</gene>
<dbReference type="InterPro" id="IPR036322">
    <property type="entry name" value="WD40_repeat_dom_sf"/>
</dbReference>
<keyword evidence="2 5" id="KW-0853">WD repeat</keyword>
<evidence type="ECO:0000256" key="2">
    <source>
        <dbReference type="ARBA" id="ARBA00022574"/>
    </source>
</evidence>
<dbReference type="SUPFAM" id="SSF50978">
    <property type="entry name" value="WD40 repeat-like"/>
    <property type="match status" value="1"/>
</dbReference>